<name>A0A3Q1ER29_9TELE</name>
<sequence length="75" mass="8359">FVVVSSPHPLVCVHVGTSRQRVVFRVIWSDGNSLLCSTMDGGTLSPPLPLRSHDYHDNHRKLLPLQSSTRQLQLA</sequence>
<reference evidence="1" key="1">
    <citation type="submission" date="2025-08" db="UniProtKB">
        <authorList>
            <consortium name="Ensembl"/>
        </authorList>
    </citation>
    <scope>IDENTIFICATION</scope>
</reference>
<organism evidence="1 2">
    <name type="scientific">Acanthochromis polyacanthus</name>
    <name type="common">spiny chromis</name>
    <dbReference type="NCBI Taxonomy" id="80966"/>
    <lineage>
        <taxon>Eukaryota</taxon>
        <taxon>Metazoa</taxon>
        <taxon>Chordata</taxon>
        <taxon>Craniata</taxon>
        <taxon>Vertebrata</taxon>
        <taxon>Euteleostomi</taxon>
        <taxon>Actinopterygii</taxon>
        <taxon>Neopterygii</taxon>
        <taxon>Teleostei</taxon>
        <taxon>Neoteleostei</taxon>
        <taxon>Acanthomorphata</taxon>
        <taxon>Ovalentaria</taxon>
        <taxon>Pomacentridae</taxon>
        <taxon>Acanthochromis</taxon>
    </lineage>
</organism>
<proteinExistence type="predicted"/>
<evidence type="ECO:0000313" key="1">
    <source>
        <dbReference type="Ensembl" id="ENSAPOP00000006414.1"/>
    </source>
</evidence>
<dbReference type="AlphaFoldDB" id="A0A3Q1ER29"/>
<accession>A0A3Q1ER29</accession>
<dbReference type="Ensembl" id="ENSAPOT00000006696.1">
    <property type="protein sequence ID" value="ENSAPOP00000006414.1"/>
    <property type="gene ID" value="ENSAPOG00000008250.1"/>
</dbReference>
<dbReference type="Proteomes" id="UP000257200">
    <property type="component" value="Unplaced"/>
</dbReference>
<protein>
    <submittedName>
        <fullName evidence="1">Uncharacterized protein</fullName>
    </submittedName>
</protein>
<dbReference type="InParanoid" id="A0A3Q1ER29"/>
<evidence type="ECO:0000313" key="2">
    <source>
        <dbReference type="Proteomes" id="UP000257200"/>
    </source>
</evidence>
<reference evidence="1" key="2">
    <citation type="submission" date="2025-09" db="UniProtKB">
        <authorList>
            <consortium name="Ensembl"/>
        </authorList>
    </citation>
    <scope>IDENTIFICATION</scope>
</reference>
<keyword evidence="2" id="KW-1185">Reference proteome</keyword>